<protein>
    <submittedName>
        <fullName evidence="1">Uncharacterized protein</fullName>
    </submittedName>
</protein>
<comment type="caution">
    <text evidence="1">The sequence shown here is derived from an EMBL/GenBank/DDBJ whole genome shotgun (WGS) entry which is preliminary data.</text>
</comment>
<keyword evidence="2" id="KW-1185">Reference proteome</keyword>
<accession>A0A9W8N2R8</accession>
<dbReference type="AlphaFoldDB" id="A0A9W8N2R8"/>
<reference evidence="1" key="1">
    <citation type="submission" date="2022-07" db="EMBL/GenBank/DDBJ databases">
        <title>Genome Sequence of Xylaria arbuscula.</title>
        <authorList>
            <person name="Buettner E."/>
        </authorList>
    </citation>
    <scope>NUCLEOTIDE SEQUENCE</scope>
    <source>
        <strain evidence="1">VT107</strain>
    </source>
</reference>
<proteinExistence type="predicted"/>
<dbReference type="EMBL" id="JANPWZ010003798">
    <property type="protein sequence ID" value="KAJ3551244.1"/>
    <property type="molecule type" value="Genomic_DNA"/>
</dbReference>
<name>A0A9W8N2R8_9PEZI</name>
<evidence type="ECO:0000313" key="2">
    <source>
        <dbReference type="Proteomes" id="UP001148614"/>
    </source>
</evidence>
<evidence type="ECO:0000313" key="1">
    <source>
        <dbReference type="EMBL" id="KAJ3551244.1"/>
    </source>
</evidence>
<gene>
    <name evidence="1" type="ORF">NPX13_g11411</name>
</gene>
<organism evidence="1 2">
    <name type="scientific">Xylaria arbuscula</name>
    <dbReference type="NCBI Taxonomy" id="114810"/>
    <lineage>
        <taxon>Eukaryota</taxon>
        <taxon>Fungi</taxon>
        <taxon>Dikarya</taxon>
        <taxon>Ascomycota</taxon>
        <taxon>Pezizomycotina</taxon>
        <taxon>Sordariomycetes</taxon>
        <taxon>Xylariomycetidae</taxon>
        <taxon>Xylariales</taxon>
        <taxon>Xylariaceae</taxon>
        <taxon>Xylaria</taxon>
    </lineage>
</organism>
<dbReference type="Proteomes" id="UP001148614">
    <property type="component" value="Unassembled WGS sequence"/>
</dbReference>
<sequence length="408" mass="47704">MFPRPISTAVPLSFNRGWRHTLCIQPSAVARLRRFKSAINRPWKHTVRWSLNQGPSPRGIELLASHNRGQQALGNLQKLSDSEGYTVILKGICCLQAYCDHISSYSVEEAKKVMAADGAGEIVEAWVSQPQVQKEIESNHKQNDILLSLVSYTLVGAGKAAMLDTWIKKYRPGSNWSRGKKHYMRYQWTDLMRWALVQALIDWNPDKLADPGYDYFSNGFEDYWFHTGHSRDYFHYDTTLAPWVWTTISLDKHYLKWQHPASSKSYERCVNNLIAFQILSYPEIQSLLISYYALLHPVCPSVEPFLSFCLEVLRDENHPIRFFGSKKRGVGRPEGWFQSLAKITKGYLNDQRREEAKLIDRVIYGIWGRQAQRDYPPSHYYVRRKEWEQRNQEKVNNKLPRSYVQYKF</sequence>